<evidence type="ECO:0000313" key="5">
    <source>
        <dbReference type="Proteomes" id="UP000780801"/>
    </source>
</evidence>
<keyword evidence="4" id="KW-0547">Nucleotide-binding</keyword>
<feature type="chain" id="PRO_5040231050" evidence="2">
    <location>
        <begin position="20"/>
        <end position="135"/>
    </location>
</feature>
<proteinExistence type="predicted"/>
<keyword evidence="1" id="KW-0245">EGF-like domain</keyword>
<evidence type="ECO:0000256" key="2">
    <source>
        <dbReference type="SAM" id="SignalP"/>
    </source>
</evidence>
<dbReference type="EMBL" id="JAABOA010000758">
    <property type="protein sequence ID" value="KAF9583258.1"/>
    <property type="molecule type" value="Genomic_DNA"/>
</dbReference>
<dbReference type="OrthoDB" id="66620at2759"/>
<comment type="caution">
    <text evidence="4">The sequence shown here is derived from an EMBL/GenBank/DDBJ whole genome shotgun (WGS) entry which is preliminary data.</text>
</comment>
<comment type="caution">
    <text evidence="1">Lacks conserved residue(s) required for the propagation of feature annotation.</text>
</comment>
<dbReference type="PROSITE" id="PS01186">
    <property type="entry name" value="EGF_2"/>
    <property type="match status" value="1"/>
</dbReference>
<keyword evidence="5" id="KW-1185">Reference proteome</keyword>
<evidence type="ECO:0000313" key="4">
    <source>
        <dbReference type="EMBL" id="KAF9583258.1"/>
    </source>
</evidence>
<feature type="non-terminal residue" evidence="4">
    <location>
        <position position="135"/>
    </location>
</feature>
<dbReference type="GO" id="GO:0005524">
    <property type="term" value="F:ATP binding"/>
    <property type="evidence" value="ECO:0007669"/>
    <property type="project" value="UniProtKB-KW"/>
</dbReference>
<feature type="domain" description="EGF-like" evidence="3">
    <location>
        <begin position="99"/>
        <end position="133"/>
    </location>
</feature>
<keyword evidence="1" id="KW-1015">Disulfide bond</keyword>
<dbReference type="AlphaFoldDB" id="A0A9P6FX58"/>
<dbReference type="PROSITE" id="PS00022">
    <property type="entry name" value="EGF_1"/>
    <property type="match status" value="1"/>
</dbReference>
<feature type="signal peptide" evidence="2">
    <location>
        <begin position="1"/>
        <end position="19"/>
    </location>
</feature>
<dbReference type="Proteomes" id="UP000780801">
    <property type="component" value="Unassembled WGS sequence"/>
</dbReference>
<gene>
    <name evidence="4" type="primary">ABCG2_1</name>
    <name evidence="4" type="ORF">BGW38_009893</name>
</gene>
<dbReference type="PROSITE" id="PS50026">
    <property type="entry name" value="EGF_3"/>
    <property type="match status" value="1"/>
</dbReference>
<feature type="disulfide bond" evidence="1">
    <location>
        <begin position="123"/>
        <end position="132"/>
    </location>
</feature>
<keyword evidence="2" id="KW-0732">Signal</keyword>
<protein>
    <submittedName>
        <fullName evidence="4">ATP-binding cassette sub- G member 2</fullName>
    </submittedName>
</protein>
<name>A0A9P6FX58_9FUNG</name>
<keyword evidence="4" id="KW-0067">ATP-binding</keyword>
<evidence type="ECO:0000256" key="1">
    <source>
        <dbReference type="PROSITE-ProRule" id="PRU00076"/>
    </source>
</evidence>
<organism evidence="4 5">
    <name type="scientific">Lunasporangiospora selenospora</name>
    <dbReference type="NCBI Taxonomy" id="979761"/>
    <lineage>
        <taxon>Eukaryota</taxon>
        <taxon>Fungi</taxon>
        <taxon>Fungi incertae sedis</taxon>
        <taxon>Mucoromycota</taxon>
        <taxon>Mortierellomycotina</taxon>
        <taxon>Mortierellomycetes</taxon>
        <taxon>Mortierellales</taxon>
        <taxon>Mortierellaceae</taxon>
        <taxon>Lunasporangiospora</taxon>
    </lineage>
</organism>
<accession>A0A9P6FX58</accession>
<sequence length="135" mass="13577">MRRPVALLTAFAASITALSSTTLAAQAASAFESSAAGVGPGRGQGLGLEAAGLGQGAPRLAAMDSGKNALFRPPGGVSLSSPLLYSMDPKRPEDCPPCFNCLLDAFPCSHFAPCNAFDGRCSCPPGFAGDDCSVP</sequence>
<dbReference type="InterPro" id="IPR000742">
    <property type="entry name" value="EGF"/>
</dbReference>
<reference evidence="4" key="1">
    <citation type="journal article" date="2020" name="Fungal Divers.">
        <title>Resolving the Mortierellaceae phylogeny through synthesis of multi-gene phylogenetics and phylogenomics.</title>
        <authorList>
            <person name="Vandepol N."/>
            <person name="Liber J."/>
            <person name="Desiro A."/>
            <person name="Na H."/>
            <person name="Kennedy M."/>
            <person name="Barry K."/>
            <person name="Grigoriev I.V."/>
            <person name="Miller A.N."/>
            <person name="O'Donnell K."/>
            <person name="Stajich J.E."/>
            <person name="Bonito G."/>
        </authorList>
    </citation>
    <scope>NUCLEOTIDE SEQUENCE</scope>
    <source>
        <strain evidence="4">KOD1015</strain>
    </source>
</reference>
<evidence type="ECO:0000259" key="3">
    <source>
        <dbReference type="PROSITE" id="PS50026"/>
    </source>
</evidence>